<keyword evidence="2" id="KW-1185">Reference proteome</keyword>
<organism evidence="1 2">
    <name type="scientific">Arctium lappa</name>
    <name type="common">Greater burdock</name>
    <name type="synonym">Lappa major</name>
    <dbReference type="NCBI Taxonomy" id="4217"/>
    <lineage>
        <taxon>Eukaryota</taxon>
        <taxon>Viridiplantae</taxon>
        <taxon>Streptophyta</taxon>
        <taxon>Embryophyta</taxon>
        <taxon>Tracheophyta</taxon>
        <taxon>Spermatophyta</taxon>
        <taxon>Magnoliopsida</taxon>
        <taxon>eudicotyledons</taxon>
        <taxon>Gunneridae</taxon>
        <taxon>Pentapetalae</taxon>
        <taxon>asterids</taxon>
        <taxon>campanulids</taxon>
        <taxon>Asterales</taxon>
        <taxon>Asteraceae</taxon>
        <taxon>Carduoideae</taxon>
        <taxon>Cardueae</taxon>
        <taxon>Arctiinae</taxon>
        <taxon>Arctium</taxon>
    </lineage>
</organism>
<reference evidence="1 2" key="2">
    <citation type="journal article" date="2022" name="Mol. Ecol. Resour.">
        <title>The genomes of chicory, endive, great burdock and yacon provide insights into Asteraceae paleo-polyploidization history and plant inulin production.</title>
        <authorList>
            <person name="Fan W."/>
            <person name="Wang S."/>
            <person name="Wang H."/>
            <person name="Wang A."/>
            <person name="Jiang F."/>
            <person name="Liu H."/>
            <person name="Zhao H."/>
            <person name="Xu D."/>
            <person name="Zhang Y."/>
        </authorList>
    </citation>
    <scope>NUCLEOTIDE SEQUENCE [LARGE SCALE GENOMIC DNA]</scope>
    <source>
        <strain evidence="2">cv. Niubang</strain>
    </source>
</reference>
<accession>A0ACB9FPM6</accession>
<gene>
    <name evidence="1" type="ORF">L6452_04288</name>
</gene>
<reference evidence="2" key="1">
    <citation type="journal article" date="2022" name="Mol. Ecol. Resour.">
        <title>The genomes of chicory, endive, great burdock and yacon provide insights into Asteraceae palaeo-polyploidization history and plant inulin production.</title>
        <authorList>
            <person name="Fan W."/>
            <person name="Wang S."/>
            <person name="Wang H."/>
            <person name="Wang A."/>
            <person name="Jiang F."/>
            <person name="Liu H."/>
            <person name="Zhao H."/>
            <person name="Xu D."/>
            <person name="Zhang Y."/>
        </authorList>
    </citation>
    <scope>NUCLEOTIDE SEQUENCE [LARGE SCALE GENOMIC DNA]</scope>
    <source>
        <strain evidence="2">cv. Niubang</strain>
    </source>
</reference>
<evidence type="ECO:0000313" key="2">
    <source>
        <dbReference type="Proteomes" id="UP001055879"/>
    </source>
</evidence>
<proteinExistence type="predicted"/>
<evidence type="ECO:0000313" key="1">
    <source>
        <dbReference type="EMBL" id="KAI3773089.1"/>
    </source>
</evidence>
<sequence length="98" mass="10848">MQNDVIWRVSGKNSMVRVVDVEEGLDVWCLAVVNGGVRGSSSVVIGGHQLEDNLVQFDLGAKRLGFSSSLLRYKTMCAGDPHHRLRFAFFNNNLVLLS</sequence>
<comment type="caution">
    <text evidence="1">The sequence shown here is derived from an EMBL/GenBank/DDBJ whole genome shotgun (WGS) entry which is preliminary data.</text>
</comment>
<dbReference type="EMBL" id="CM042047">
    <property type="protein sequence ID" value="KAI3773089.1"/>
    <property type="molecule type" value="Genomic_DNA"/>
</dbReference>
<dbReference type="Proteomes" id="UP001055879">
    <property type="component" value="Linkage Group LG01"/>
</dbReference>
<name>A0ACB9FPM6_ARCLA</name>
<protein>
    <submittedName>
        <fullName evidence="1">Uncharacterized protein</fullName>
    </submittedName>
</protein>